<protein>
    <submittedName>
        <fullName evidence="1">Uncharacterized protein</fullName>
    </submittedName>
</protein>
<reference evidence="1 2" key="1">
    <citation type="submission" date="2016-06" db="EMBL/GenBank/DDBJ databases">
        <authorList>
            <person name="Kjaerup R.B."/>
            <person name="Dalgaard T.S."/>
            <person name="Juul-Madsen H.R."/>
        </authorList>
    </citation>
    <scope>NUCLEOTIDE SEQUENCE [LARGE SCALE GENOMIC DNA]</scope>
    <source>
        <strain evidence="1 2">E3012</strain>
    </source>
</reference>
<gene>
    <name evidence="1" type="ORF">A5677_22360</name>
</gene>
<evidence type="ECO:0000313" key="2">
    <source>
        <dbReference type="Proteomes" id="UP000092683"/>
    </source>
</evidence>
<accession>A0A1B9D730</accession>
<evidence type="ECO:0000313" key="1">
    <source>
        <dbReference type="EMBL" id="OCB51558.1"/>
    </source>
</evidence>
<sequence>MDIGSADKGMINAMLGAGHNVSLPPDYVRFDDQHPYGRLATLDEVKEKIPGITPSQYDGVIGPALSQAIALPPQEKMSPDEWMTTRYDNVVGVPHPDGKPK</sequence>
<organism evidence="1 2">
    <name type="scientific">Mycobacterium malmoense</name>
    <dbReference type="NCBI Taxonomy" id="1780"/>
    <lineage>
        <taxon>Bacteria</taxon>
        <taxon>Bacillati</taxon>
        <taxon>Actinomycetota</taxon>
        <taxon>Actinomycetes</taxon>
        <taxon>Mycobacteriales</taxon>
        <taxon>Mycobacteriaceae</taxon>
        <taxon>Mycobacterium</taxon>
    </lineage>
</organism>
<dbReference type="EMBL" id="MBEE01000150">
    <property type="protein sequence ID" value="OCB51558.1"/>
    <property type="molecule type" value="Genomic_DNA"/>
</dbReference>
<dbReference type="Proteomes" id="UP000092683">
    <property type="component" value="Unassembled WGS sequence"/>
</dbReference>
<proteinExistence type="predicted"/>
<comment type="caution">
    <text evidence="1">The sequence shown here is derived from an EMBL/GenBank/DDBJ whole genome shotgun (WGS) entry which is preliminary data.</text>
</comment>
<name>A0A1B9D730_MYCMA</name>
<dbReference type="AlphaFoldDB" id="A0A1B9D730"/>